<keyword evidence="1" id="KW-0677">Repeat</keyword>
<proteinExistence type="predicted"/>
<keyword evidence="6" id="KW-0418">Kinase</keyword>
<dbReference type="SUPFAM" id="SSF48452">
    <property type="entry name" value="TPR-like"/>
    <property type="match status" value="1"/>
</dbReference>
<evidence type="ECO:0000259" key="5">
    <source>
        <dbReference type="PROSITE" id="PS50011"/>
    </source>
</evidence>
<gene>
    <name evidence="6" type="ORF">V5E97_39085</name>
</gene>
<feature type="region of interest" description="Disordered" evidence="4">
    <location>
        <begin position="671"/>
        <end position="698"/>
    </location>
</feature>
<dbReference type="RefSeq" id="WP_406697008.1">
    <property type="nucleotide sequence ID" value="NZ_CP155447.1"/>
</dbReference>
<dbReference type="AlphaFoldDB" id="A0AAU7CGJ4"/>
<dbReference type="Gene3D" id="1.10.510.10">
    <property type="entry name" value="Transferase(Phosphotransferase) domain 1"/>
    <property type="match status" value="1"/>
</dbReference>
<feature type="region of interest" description="Disordered" evidence="4">
    <location>
        <begin position="397"/>
        <end position="439"/>
    </location>
</feature>
<reference evidence="6" key="1">
    <citation type="submission" date="2024-05" db="EMBL/GenBank/DDBJ databases">
        <title>Planctomycetes of the genus Singulisphaera possess chitinolytic capabilities.</title>
        <authorList>
            <person name="Ivanova A."/>
        </authorList>
    </citation>
    <scope>NUCLEOTIDE SEQUENCE</scope>
    <source>
        <strain evidence="6">Ch08T</strain>
    </source>
</reference>
<keyword evidence="2 3" id="KW-0802">TPR repeat</keyword>
<evidence type="ECO:0000256" key="1">
    <source>
        <dbReference type="ARBA" id="ARBA00022737"/>
    </source>
</evidence>
<dbReference type="PROSITE" id="PS50011">
    <property type="entry name" value="PROTEIN_KINASE_DOM"/>
    <property type="match status" value="1"/>
</dbReference>
<accession>A0AAU7CGJ4</accession>
<feature type="domain" description="Protein kinase" evidence="5">
    <location>
        <begin position="72"/>
        <end position="353"/>
    </location>
</feature>
<dbReference type="InterPro" id="IPR019734">
    <property type="entry name" value="TPR_rpt"/>
</dbReference>
<dbReference type="InterPro" id="IPR011009">
    <property type="entry name" value="Kinase-like_dom_sf"/>
</dbReference>
<dbReference type="InterPro" id="IPR000719">
    <property type="entry name" value="Prot_kinase_dom"/>
</dbReference>
<dbReference type="PANTHER" id="PTHR44858:SF1">
    <property type="entry name" value="UDP-N-ACETYLGLUCOSAMINE--PEPTIDE N-ACETYLGLUCOSAMINYLTRANSFERASE SPINDLY-RELATED"/>
    <property type="match status" value="1"/>
</dbReference>
<organism evidence="6">
    <name type="scientific">Singulisphaera sp. Ch08</name>
    <dbReference type="NCBI Taxonomy" id="3120278"/>
    <lineage>
        <taxon>Bacteria</taxon>
        <taxon>Pseudomonadati</taxon>
        <taxon>Planctomycetota</taxon>
        <taxon>Planctomycetia</taxon>
        <taxon>Isosphaerales</taxon>
        <taxon>Isosphaeraceae</taxon>
        <taxon>Singulisphaera</taxon>
    </lineage>
</organism>
<evidence type="ECO:0000256" key="4">
    <source>
        <dbReference type="SAM" id="MobiDB-lite"/>
    </source>
</evidence>
<dbReference type="SMART" id="SM00028">
    <property type="entry name" value="TPR"/>
    <property type="match status" value="5"/>
</dbReference>
<name>A0AAU7CGJ4_9BACT</name>
<dbReference type="PANTHER" id="PTHR44858">
    <property type="entry name" value="TETRATRICOPEPTIDE REPEAT PROTEIN 6"/>
    <property type="match status" value="1"/>
</dbReference>
<dbReference type="InterPro" id="IPR011990">
    <property type="entry name" value="TPR-like_helical_dom_sf"/>
</dbReference>
<dbReference type="SUPFAM" id="SSF56112">
    <property type="entry name" value="Protein kinase-like (PK-like)"/>
    <property type="match status" value="1"/>
</dbReference>
<dbReference type="EMBL" id="CP155447">
    <property type="protein sequence ID" value="XBH04257.1"/>
    <property type="molecule type" value="Genomic_DNA"/>
</dbReference>
<feature type="compositionally biased region" description="Basic and acidic residues" evidence="4">
    <location>
        <begin position="420"/>
        <end position="433"/>
    </location>
</feature>
<evidence type="ECO:0000256" key="3">
    <source>
        <dbReference type="PROSITE-ProRule" id="PRU00339"/>
    </source>
</evidence>
<dbReference type="PROSITE" id="PS50005">
    <property type="entry name" value="TPR"/>
    <property type="match status" value="1"/>
</dbReference>
<dbReference type="Gene3D" id="3.30.200.20">
    <property type="entry name" value="Phosphorylase Kinase, domain 1"/>
    <property type="match status" value="1"/>
</dbReference>
<feature type="repeat" description="TPR" evidence="3">
    <location>
        <begin position="476"/>
        <end position="509"/>
    </location>
</feature>
<evidence type="ECO:0000256" key="2">
    <source>
        <dbReference type="ARBA" id="ARBA00022803"/>
    </source>
</evidence>
<dbReference type="InterPro" id="IPR050498">
    <property type="entry name" value="Ycf3"/>
</dbReference>
<sequence length="732" mass="78565">MSSDSVDALIDSLWQGRLVEPDRLKELAAGGRDLPDSAPALAADLVRRGVLTSFQADECLAGRGSQLAVGPYRLLEPLGAGTRGRVFRARHDTTNQVVALKSFPSHRLPGAGATDTHRFHREAEAATRLRHPNLVTVLDDGTADGNAYLVMELVEGIDLPRFLELHGPLEPLQASRYAQQVALALQHAYERRLVPCDVALSDLIVTDRGASVKLLSACRGRLGPSSLGLGEFNFGSLLEPDSAGQAELSPTLESEAVREDAQSAILGLGRVLMLMLASRPVRVDDEADHQGEDSAPPLPAELALIVRTMLAEHTAQRYATPADCAEALARYCSLPTPNDKAAAVAALAEAPSTPLGPQKSALSTVARSSFAFVVTILLGSLAGAAITWFSSDAPTGSPEAVASTLSEPSPLDAMEQGQGRADDRPLPAKRRVENPPPDDPQYQALVQAGIADLKQNAIPAALTRLGDAIRLRPNLTAAYTRRAEAYSKWEAHRDAVADCNQAILLDPNNSVAYRLRGAALANLGDAEGAIADSTKAIELDASDAHAFNTRGVARFSRQEFRSAFDDFSAAVQIDETLAGALGNLAWLLATAPDQGVRNGFLAIRYARRACELTHWNDPVQLKNLAAAHAECREFDRAIQYQKQAMARGRNLPGTVVDQYQSMLNRYLTGQAAQKRANPSANEREINPRRALPSPVPSATEVYRGAQRSTRPFSPFPGMAQSTRLPFVPLLES</sequence>
<dbReference type="Gene3D" id="1.25.40.10">
    <property type="entry name" value="Tetratricopeptide repeat domain"/>
    <property type="match status" value="2"/>
</dbReference>
<protein>
    <submittedName>
        <fullName evidence="6">Protein kinase family protein</fullName>
    </submittedName>
</protein>
<dbReference type="GO" id="GO:0005524">
    <property type="term" value="F:ATP binding"/>
    <property type="evidence" value="ECO:0007669"/>
    <property type="project" value="InterPro"/>
</dbReference>
<keyword evidence="6" id="KW-0808">Transferase</keyword>
<dbReference type="GO" id="GO:0004672">
    <property type="term" value="F:protein kinase activity"/>
    <property type="evidence" value="ECO:0007669"/>
    <property type="project" value="InterPro"/>
</dbReference>
<evidence type="ECO:0000313" key="6">
    <source>
        <dbReference type="EMBL" id="XBH04257.1"/>
    </source>
</evidence>
<dbReference type="Pfam" id="PF13181">
    <property type="entry name" value="TPR_8"/>
    <property type="match status" value="1"/>
</dbReference>
<dbReference type="Pfam" id="PF00069">
    <property type="entry name" value="Pkinase"/>
    <property type="match status" value="1"/>
</dbReference>